<organism evidence="2 3">
    <name type="scientific">Rotaria sordida</name>
    <dbReference type="NCBI Taxonomy" id="392033"/>
    <lineage>
        <taxon>Eukaryota</taxon>
        <taxon>Metazoa</taxon>
        <taxon>Spiralia</taxon>
        <taxon>Gnathifera</taxon>
        <taxon>Rotifera</taxon>
        <taxon>Eurotatoria</taxon>
        <taxon>Bdelloidea</taxon>
        <taxon>Philodinida</taxon>
        <taxon>Philodinidae</taxon>
        <taxon>Rotaria</taxon>
    </lineage>
</organism>
<protein>
    <submittedName>
        <fullName evidence="2">Uncharacterized protein</fullName>
    </submittedName>
</protein>
<dbReference type="PANTHER" id="PTHR35081:SF1">
    <property type="entry name" value="COILED-COIL DOMAIN-CONTAINING PROTEIN 105"/>
    <property type="match status" value="1"/>
</dbReference>
<accession>A0A819RLU3</accession>
<dbReference type="InterPro" id="IPR038949">
    <property type="entry name" value="TEKTL1"/>
</dbReference>
<comment type="caution">
    <text evidence="2">The sequence shown here is derived from an EMBL/GenBank/DDBJ whole genome shotgun (WGS) entry which is preliminary data.</text>
</comment>
<proteinExistence type="predicted"/>
<dbReference type="AlphaFoldDB" id="A0A819RLU3"/>
<evidence type="ECO:0000256" key="1">
    <source>
        <dbReference type="SAM" id="MobiDB-lite"/>
    </source>
</evidence>
<feature type="compositionally biased region" description="Polar residues" evidence="1">
    <location>
        <begin position="1"/>
        <end position="15"/>
    </location>
</feature>
<name>A0A819RLU3_9BILA</name>
<dbReference type="EMBL" id="CAJOBD010006052">
    <property type="protein sequence ID" value="CAF4049960.1"/>
    <property type="molecule type" value="Genomic_DNA"/>
</dbReference>
<gene>
    <name evidence="2" type="ORF">JBS370_LOCUS28985</name>
</gene>
<evidence type="ECO:0000313" key="2">
    <source>
        <dbReference type="EMBL" id="CAF4049960.1"/>
    </source>
</evidence>
<sequence length="244" mass="28028">MTNSSRPNTSCQMQRPSLIEDDDDDHTNNKNGKQLLSRRLTFDREPLKQKRIKRLSRPSPAIMEQQLQCLGRSLLSIDPLPYVRDMLNELSNTEAFLYARQCRVVAAKLRLCWSGVNEEIKSLLKHKEYTEAAIEHIRKDLIINKESKLDEVRQHVTKIGREHLNWLVLKKATLLNENSLPLVGNLLAFTSYVIQVFQDATKLIEESCEIKKQAMNQIKDTKAYSLTVSQSIAQKLADIITLAE</sequence>
<reference evidence="2" key="1">
    <citation type="submission" date="2021-02" db="EMBL/GenBank/DDBJ databases">
        <authorList>
            <person name="Nowell W R."/>
        </authorList>
    </citation>
    <scope>NUCLEOTIDE SEQUENCE</scope>
</reference>
<feature type="region of interest" description="Disordered" evidence="1">
    <location>
        <begin position="1"/>
        <end position="32"/>
    </location>
</feature>
<evidence type="ECO:0000313" key="3">
    <source>
        <dbReference type="Proteomes" id="UP000663836"/>
    </source>
</evidence>
<dbReference type="PANTHER" id="PTHR35081">
    <property type="entry name" value="COILED-COIL DOMAIN-CONTAINING PROTEIN 105"/>
    <property type="match status" value="1"/>
</dbReference>
<dbReference type="Proteomes" id="UP000663836">
    <property type="component" value="Unassembled WGS sequence"/>
</dbReference>